<keyword evidence="1" id="KW-0812">Transmembrane</keyword>
<dbReference type="EMBL" id="AGUD01000038">
    <property type="protein sequence ID" value="EHN12275.1"/>
    <property type="molecule type" value="Genomic_DNA"/>
</dbReference>
<proteinExistence type="predicted"/>
<gene>
    <name evidence="2" type="ORF">PAI11_08290</name>
</gene>
<dbReference type="Proteomes" id="UP000005143">
    <property type="component" value="Unassembled WGS sequence"/>
</dbReference>
<keyword evidence="1" id="KW-1133">Transmembrane helix</keyword>
<reference evidence="2 3" key="1">
    <citation type="journal article" date="2013" name="Biodegradation">
        <title>Quantitative proteomic analysis of ibuprofen-degrading Patulibacter sp. strain I11.</title>
        <authorList>
            <person name="Almeida B."/>
            <person name="Kjeldal H."/>
            <person name="Lolas I."/>
            <person name="Knudsen A.D."/>
            <person name="Carvalho G."/>
            <person name="Nielsen K.L."/>
            <person name="Barreto Crespo M.T."/>
            <person name="Stensballe A."/>
            <person name="Nielsen J.L."/>
        </authorList>
    </citation>
    <scope>NUCLEOTIDE SEQUENCE [LARGE SCALE GENOMIC DNA]</scope>
    <source>
        <strain evidence="2 3">I11</strain>
    </source>
</reference>
<accession>H0E216</accession>
<organism evidence="2 3">
    <name type="scientific">Patulibacter medicamentivorans</name>
    <dbReference type="NCBI Taxonomy" id="1097667"/>
    <lineage>
        <taxon>Bacteria</taxon>
        <taxon>Bacillati</taxon>
        <taxon>Actinomycetota</taxon>
        <taxon>Thermoleophilia</taxon>
        <taxon>Solirubrobacterales</taxon>
        <taxon>Patulibacteraceae</taxon>
        <taxon>Patulibacter</taxon>
    </lineage>
</organism>
<dbReference type="RefSeq" id="WP_007571232.1">
    <property type="nucleotide sequence ID" value="NZ_AGUD01000038.1"/>
</dbReference>
<evidence type="ECO:0000256" key="1">
    <source>
        <dbReference type="SAM" id="Phobius"/>
    </source>
</evidence>
<comment type="caution">
    <text evidence="2">The sequence shown here is derived from an EMBL/GenBank/DDBJ whole genome shotgun (WGS) entry which is preliminary data.</text>
</comment>
<dbReference type="OrthoDB" id="9847887at2"/>
<keyword evidence="3" id="KW-1185">Reference proteome</keyword>
<sequence>MPEPRPASRVHDDGGWVMVPVIALLAIGLMLAFAALLLVDRQTQAAGGERVNDAAQTLAEGAATATANMLASDDNSLLWTTKFTSCQTVSGDLSGPSTVTPATFASRVQTAVNTYFDAAQSGGSPLSDYDTKGGRSTRWTVYVCPTDDNGATADPRWSDAAKLKTSASTTLATWAANAQKATGILGTQPTLWVRAQGDVRSPSGSTGRSRAVAAKVQRGATRWQPDPSYALATGSFDNDLGAVTGQVLGTLTSTLGQKVLGGLLGEKGLLGKRDDLIIDDPGNSTADGTAKIGVRCGLLQGADDTVKGLLGNGVDLTKLDLNLCLGGVFGSLNQLLQKTSLNAVTDPLLGTDRYHNLTNYAMAPAAVVDAYRTAAKVGDNGGAGLLQGVYRDQIAGTDYNPSVPGSVSECNLPWNQIAGSSPTFPGTIVYIDKIGNGDQSCSIDASRTANVRALIVNRGRIVVRGKLTGVLYALNGNECASAPATGCTQAYRAAQPTREVVRIEGTGTVTGAVWTDGLRSKTGIYPGSQPNTLGGALGPLLSSVAAPLDNTLCSLPVLGPLISGLTNLLGDILTLVTGGTVTARLPAGSPGPPSDSANARACGVVRMLVGQLANLPGLAGLVSAGGATSYAYDKWEKCVPGVLNLFCAVTGTNWRKTGTGTGSETLPAGLLTDLLNSGPIGNLQLLLNQLAGNTQPMLIRKASVIRAAAIDVPDNASFVPGSFRNVAPRAAGA</sequence>
<evidence type="ECO:0000313" key="3">
    <source>
        <dbReference type="Proteomes" id="UP000005143"/>
    </source>
</evidence>
<keyword evidence="1" id="KW-0472">Membrane</keyword>
<name>H0E216_9ACTN</name>
<feature type="transmembrane region" description="Helical" evidence="1">
    <location>
        <begin position="15"/>
        <end position="39"/>
    </location>
</feature>
<evidence type="ECO:0000313" key="2">
    <source>
        <dbReference type="EMBL" id="EHN12275.1"/>
    </source>
</evidence>
<protein>
    <submittedName>
        <fullName evidence="2">Uncharacterized protein</fullName>
    </submittedName>
</protein>
<dbReference type="AlphaFoldDB" id="H0E216"/>